<evidence type="ECO:0000313" key="2">
    <source>
        <dbReference type="EMBL" id="MDM5451047.1"/>
    </source>
</evidence>
<accession>A0AAW7ILC4</accession>
<keyword evidence="1" id="KW-0472">Membrane</keyword>
<proteinExistence type="predicted"/>
<comment type="caution">
    <text evidence="2">The sequence shown here is derived from an EMBL/GenBank/DDBJ whole genome shotgun (WGS) entry which is preliminary data.</text>
</comment>
<evidence type="ECO:0000313" key="3">
    <source>
        <dbReference type="Proteomes" id="UP001234602"/>
    </source>
</evidence>
<dbReference type="Proteomes" id="UP001234602">
    <property type="component" value="Unassembled WGS sequence"/>
</dbReference>
<protein>
    <submittedName>
        <fullName evidence="2">Uncharacterized protein</fullName>
    </submittedName>
</protein>
<dbReference type="RefSeq" id="WP_289319212.1">
    <property type="nucleotide sequence ID" value="NZ_JAUCEY010000007.1"/>
</dbReference>
<keyword evidence="1" id="KW-1133">Transmembrane helix</keyword>
<evidence type="ECO:0000256" key="1">
    <source>
        <dbReference type="SAM" id="Phobius"/>
    </source>
</evidence>
<feature type="transmembrane region" description="Helical" evidence="1">
    <location>
        <begin position="6"/>
        <end position="24"/>
    </location>
</feature>
<sequence>MKKLMINVVIALVVIGLVITSLLYHDMYQQEQEKAIKSEREVVRLQKVVEVNERNTPQELNETANKFIETMFAPDQINPNTTKKALLNLTTGEALRRLTETDKDVLTEDTSDLEGFESKAVINESVYNRIGSKDGKVIVNFEHWLTKDGSTDKTVNEATITIHYVDGEWKVSEYKINPLL</sequence>
<gene>
    <name evidence="2" type="ORF">QUF89_02140</name>
</gene>
<dbReference type="AlphaFoldDB" id="A0AAW7ILC4"/>
<name>A0AAW7ILC4_9BACI</name>
<dbReference type="EMBL" id="JAUCEY010000007">
    <property type="protein sequence ID" value="MDM5451047.1"/>
    <property type="molecule type" value="Genomic_DNA"/>
</dbReference>
<keyword evidence="1" id="KW-0812">Transmembrane</keyword>
<reference evidence="2" key="1">
    <citation type="submission" date="2023-06" db="EMBL/GenBank/DDBJ databases">
        <title>Comparative genomics of Bacillaceae isolates and their secondary metabolite potential.</title>
        <authorList>
            <person name="Song L."/>
            <person name="Nielsen L.J."/>
            <person name="Mohite O."/>
            <person name="Xu X."/>
            <person name="Weber T."/>
            <person name="Kovacs A.T."/>
        </authorList>
    </citation>
    <scope>NUCLEOTIDE SEQUENCE</scope>
    <source>
        <strain evidence="2">D8_B_37</strain>
    </source>
</reference>
<organism evidence="2 3">
    <name type="scientific">Peribacillus simplex</name>
    <dbReference type="NCBI Taxonomy" id="1478"/>
    <lineage>
        <taxon>Bacteria</taxon>
        <taxon>Bacillati</taxon>
        <taxon>Bacillota</taxon>
        <taxon>Bacilli</taxon>
        <taxon>Bacillales</taxon>
        <taxon>Bacillaceae</taxon>
        <taxon>Peribacillus</taxon>
    </lineage>
</organism>